<keyword evidence="3" id="KW-1185">Reference proteome</keyword>
<dbReference type="EMBL" id="FXTB01000001">
    <property type="protein sequence ID" value="SMO41927.1"/>
    <property type="molecule type" value="Genomic_DNA"/>
</dbReference>
<dbReference type="InterPro" id="IPR013783">
    <property type="entry name" value="Ig-like_fold"/>
</dbReference>
<reference evidence="2 3" key="1">
    <citation type="submission" date="2017-05" db="EMBL/GenBank/DDBJ databases">
        <authorList>
            <person name="Varghese N."/>
            <person name="Submissions S."/>
        </authorList>
    </citation>
    <scope>NUCLEOTIDE SEQUENCE [LARGE SCALE GENOMIC DNA]</scope>
    <source>
        <strain evidence="2 3">DSM 27040</strain>
    </source>
</reference>
<protein>
    <recommendedName>
        <fullName evidence="1">Fibronectin type-III domain-containing protein</fullName>
    </recommendedName>
</protein>
<accession>A0A521B498</accession>
<dbReference type="AlphaFoldDB" id="A0A521B498"/>
<dbReference type="RefSeq" id="WP_142532038.1">
    <property type="nucleotide sequence ID" value="NZ_FXTB01000001.1"/>
</dbReference>
<sequence>MQNEQFLTMMINATRPIVISLVISFFIFASGLQAQQKRLERKATRNLQGWTNPVNGVAHMGNIALDSLAVMPADRLINLYYNKNLTYWPWRPAIEKKFKESLKSEFRGRLKSYQLQVYSNGSEVNNLIPNRYRAKDRVHQQRLSASADRKKLLRRQGQLNYTKGLSDNYIALWHSHGWYYESKLDRWEWQRARLYGSVEDVSPMMYVLPYLVPMLENAGATTFLPRERSFQQQEVIVDNDVSTQGSRFELEPGLSTSSVVGFAARDTLFPGDNPFKLGSALNVSGANGKVAHYLPYIPAKGMYEVYVSYQQSSSNTKQAEYKINHTGGSTSFFVNQSMGGGTWIYLGSFDFNKGLHPDSGSVELSCKEGTVSIDAIRFGGGMGNVARRPGIEVAPNQWSLKSGQTNKPKGEKVNPDNFRWKTSQRPRYMEAARYWLQYAGMPDTLIFNLNDDKNDYNDDYQSRGEWVGYLMGKPNGPTGYRNVPGLNIPIDLAFAFHTDAGVTPDDSIIGTLGIFSTAREDGIFPNGQSKLASRDLCDVVQTQIVEDIRALFNPDWTRRAMWDKQYSEAWRPNVPTMLLELYSHQNLADMQYGLDPRFRFHVSRAIYKGMLRFLAFQEGREFVVQPLPVDHMAILKQNDGYKLSWQPVKDPLEKSALPTQYKVYKRIGNNGFDNGTLVSGTSYKINNPVVGQHLSFKVTAVNQGGESMPGEILSMGIAAENAPTVLVVNAFDRVSAPAFVDKKGFAGVAWWNDQGVADQYEYGHTGNQYDFDRKSPWLDDDSPGWGGSYADMEGKAIPGNSFDNVITHGQSILQAGYSYVSVSDEVFESEGYEAKNFKAVDIILGEEKATPGFMDKNQYDFKIYTQGLMDRLKELAENATPVFISGAYIGSEMQLLKDTIVQQFAAELLHFKWRSNHAVNRGEVEPTDKVSPYFKSNFTFNTQYHPHIYAAEAPDAIEPADKNALTAFRYSQNGTSAGVIYNGNNKTVVLGFPFETILRQEDRDKLMKEILEFFKYGATRHAAALREDN</sequence>
<name>A0A521B498_SACCC</name>
<dbReference type="Pfam" id="PF25275">
    <property type="entry name" value="Golvesin_C"/>
    <property type="match status" value="1"/>
</dbReference>
<dbReference type="SUPFAM" id="SSF49265">
    <property type="entry name" value="Fibronectin type III"/>
    <property type="match status" value="1"/>
</dbReference>
<dbReference type="Gene3D" id="2.60.40.10">
    <property type="entry name" value="Immunoglobulins"/>
    <property type="match status" value="1"/>
</dbReference>
<feature type="domain" description="Fibronectin type-III" evidence="1">
    <location>
        <begin position="625"/>
        <end position="720"/>
    </location>
</feature>
<dbReference type="OrthoDB" id="719733at2"/>
<dbReference type="Gene3D" id="3.40.630.40">
    <property type="entry name" value="Zn-dependent exopeptidases"/>
    <property type="match status" value="1"/>
</dbReference>
<dbReference type="InterPro" id="IPR033803">
    <property type="entry name" value="CBD-like_Golvesin-Xly"/>
</dbReference>
<proteinExistence type="predicted"/>
<organism evidence="2 3">
    <name type="scientific">Saccharicrinis carchari</name>
    <dbReference type="NCBI Taxonomy" id="1168039"/>
    <lineage>
        <taxon>Bacteria</taxon>
        <taxon>Pseudomonadati</taxon>
        <taxon>Bacteroidota</taxon>
        <taxon>Bacteroidia</taxon>
        <taxon>Marinilabiliales</taxon>
        <taxon>Marinilabiliaceae</taxon>
        <taxon>Saccharicrinis</taxon>
    </lineage>
</organism>
<gene>
    <name evidence="2" type="ORF">SAMN06265379_101697</name>
</gene>
<dbReference type="Proteomes" id="UP000319040">
    <property type="component" value="Unassembled WGS sequence"/>
</dbReference>
<evidence type="ECO:0000313" key="3">
    <source>
        <dbReference type="Proteomes" id="UP000319040"/>
    </source>
</evidence>
<evidence type="ECO:0000259" key="1">
    <source>
        <dbReference type="PROSITE" id="PS50853"/>
    </source>
</evidence>
<dbReference type="InterPro" id="IPR036116">
    <property type="entry name" value="FN3_sf"/>
</dbReference>
<dbReference type="SUPFAM" id="SSF53187">
    <property type="entry name" value="Zn-dependent exopeptidases"/>
    <property type="match status" value="1"/>
</dbReference>
<evidence type="ECO:0000313" key="2">
    <source>
        <dbReference type="EMBL" id="SMO41927.1"/>
    </source>
</evidence>
<dbReference type="InterPro" id="IPR003961">
    <property type="entry name" value="FN3_dom"/>
</dbReference>
<dbReference type="PROSITE" id="PS50853">
    <property type="entry name" value="FN3"/>
    <property type="match status" value="1"/>
</dbReference>
<dbReference type="CDD" id="cd00063">
    <property type="entry name" value="FN3"/>
    <property type="match status" value="1"/>
</dbReference>